<accession>A0A4R1L2A4</accession>
<dbReference type="CDD" id="cd06171">
    <property type="entry name" value="Sigma70_r4"/>
    <property type="match status" value="1"/>
</dbReference>
<comment type="similarity">
    <text evidence="1">Belongs to the sigma-70 factor family. ECF subfamily.</text>
</comment>
<dbReference type="SUPFAM" id="SSF88946">
    <property type="entry name" value="Sigma2 domain of RNA polymerase sigma factors"/>
    <property type="match status" value="1"/>
</dbReference>
<dbReference type="EMBL" id="SMGK01000004">
    <property type="protein sequence ID" value="TCK72126.1"/>
    <property type="molecule type" value="Genomic_DNA"/>
</dbReference>
<dbReference type="InterPro" id="IPR039425">
    <property type="entry name" value="RNA_pol_sigma-70-like"/>
</dbReference>
<dbReference type="NCBIfam" id="TIGR02937">
    <property type="entry name" value="sigma70-ECF"/>
    <property type="match status" value="1"/>
</dbReference>
<feature type="domain" description="RNA polymerase sigma factor 70 region 4 type 2" evidence="7">
    <location>
        <begin position="133"/>
        <end position="183"/>
    </location>
</feature>
<dbReference type="InterPro" id="IPR013249">
    <property type="entry name" value="RNA_pol_sigma70_r4_t2"/>
</dbReference>
<dbReference type="AlphaFoldDB" id="A0A4R1L2A4"/>
<sequence length="191" mass="21568">MEEIAITDAQLLPQAALLNAANFDEVFRLYSPRVFRFLLGALSDRDAAETLTQECFLKAHLAADGFRGESSLQTWLMKIAVNLLRDHLRSQRFRFWRRAQSSALDPAEVSDWLADRQSSPEAACMARDQVAGLWSAVARLPAKQRTVFVLRFIEDMELQEIAANTGMQLSTVKTHLYRATAKLREQLKGGL</sequence>
<evidence type="ECO:0000256" key="2">
    <source>
        <dbReference type="ARBA" id="ARBA00023015"/>
    </source>
</evidence>
<evidence type="ECO:0000313" key="8">
    <source>
        <dbReference type="EMBL" id="TCK72126.1"/>
    </source>
</evidence>
<dbReference type="PANTHER" id="PTHR43133">
    <property type="entry name" value="RNA POLYMERASE ECF-TYPE SIGMA FACTO"/>
    <property type="match status" value="1"/>
</dbReference>
<dbReference type="InterPro" id="IPR013324">
    <property type="entry name" value="RNA_pol_sigma_r3/r4-like"/>
</dbReference>
<keyword evidence="4" id="KW-0238">DNA-binding</keyword>
<reference evidence="8 9" key="1">
    <citation type="submission" date="2019-03" db="EMBL/GenBank/DDBJ databases">
        <title>Genomic Encyclopedia of Type Strains, Phase IV (KMG-IV): sequencing the most valuable type-strain genomes for metagenomic binning, comparative biology and taxonomic classification.</title>
        <authorList>
            <person name="Goeker M."/>
        </authorList>
    </citation>
    <scope>NUCLEOTIDE SEQUENCE [LARGE SCALE GENOMIC DNA]</scope>
    <source>
        <strain evidence="8 9">DSM 103428</strain>
    </source>
</reference>
<dbReference type="Pfam" id="PF04542">
    <property type="entry name" value="Sigma70_r2"/>
    <property type="match status" value="1"/>
</dbReference>
<keyword evidence="3" id="KW-0731">Sigma factor</keyword>
<evidence type="ECO:0000259" key="7">
    <source>
        <dbReference type="Pfam" id="PF08281"/>
    </source>
</evidence>
<evidence type="ECO:0000313" key="9">
    <source>
        <dbReference type="Proteomes" id="UP000295210"/>
    </source>
</evidence>
<comment type="caution">
    <text evidence="8">The sequence shown here is derived from an EMBL/GenBank/DDBJ whole genome shotgun (WGS) entry which is preliminary data.</text>
</comment>
<dbReference type="InterPro" id="IPR014284">
    <property type="entry name" value="RNA_pol_sigma-70_dom"/>
</dbReference>
<dbReference type="Proteomes" id="UP000295210">
    <property type="component" value="Unassembled WGS sequence"/>
</dbReference>
<name>A0A4R1L2A4_9BACT</name>
<dbReference type="GO" id="GO:0003677">
    <property type="term" value="F:DNA binding"/>
    <property type="evidence" value="ECO:0007669"/>
    <property type="project" value="UniProtKB-KW"/>
</dbReference>
<organism evidence="8 9">
    <name type="scientific">Acidipila rosea</name>
    <dbReference type="NCBI Taxonomy" id="768535"/>
    <lineage>
        <taxon>Bacteria</taxon>
        <taxon>Pseudomonadati</taxon>
        <taxon>Acidobacteriota</taxon>
        <taxon>Terriglobia</taxon>
        <taxon>Terriglobales</taxon>
        <taxon>Acidobacteriaceae</taxon>
        <taxon>Acidipila</taxon>
    </lineage>
</organism>
<feature type="domain" description="RNA polymerase sigma-70 region 2" evidence="6">
    <location>
        <begin position="27"/>
        <end position="92"/>
    </location>
</feature>
<gene>
    <name evidence="8" type="ORF">C7378_2759</name>
</gene>
<dbReference type="OrthoDB" id="9795666at2"/>
<dbReference type="PANTHER" id="PTHR43133:SF8">
    <property type="entry name" value="RNA POLYMERASE SIGMA FACTOR HI_1459-RELATED"/>
    <property type="match status" value="1"/>
</dbReference>
<dbReference type="GO" id="GO:0016987">
    <property type="term" value="F:sigma factor activity"/>
    <property type="evidence" value="ECO:0007669"/>
    <property type="project" value="UniProtKB-KW"/>
</dbReference>
<dbReference type="RefSeq" id="WP_131997751.1">
    <property type="nucleotide sequence ID" value="NZ_SMGK01000004.1"/>
</dbReference>
<evidence type="ECO:0000256" key="1">
    <source>
        <dbReference type="ARBA" id="ARBA00010641"/>
    </source>
</evidence>
<evidence type="ECO:0000256" key="3">
    <source>
        <dbReference type="ARBA" id="ARBA00023082"/>
    </source>
</evidence>
<dbReference type="SUPFAM" id="SSF88659">
    <property type="entry name" value="Sigma3 and sigma4 domains of RNA polymerase sigma factors"/>
    <property type="match status" value="1"/>
</dbReference>
<evidence type="ECO:0000259" key="6">
    <source>
        <dbReference type="Pfam" id="PF04542"/>
    </source>
</evidence>
<keyword evidence="2" id="KW-0805">Transcription regulation</keyword>
<keyword evidence="9" id="KW-1185">Reference proteome</keyword>
<dbReference type="InterPro" id="IPR036388">
    <property type="entry name" value="WH-like_DNA-bd_sf"/>
</dbReference>
<evidence type="ECO:0000256" key="5">
    <source>
        <dbReference type="ARBA" id="ARBA00023163"/>
    </source>
</evidence>
<proteinExistence type="inferred from homology"/>
<dbReference type="Gene3D" id="1.10.10.10">
    <property type="entry name" value="Winged helix-like DNA-binding domain superfamily/Winged helix DNA-binding domain"/>
    <property type="match status" value="1"/>
</dbReference>
<dbReference type="GO" id="GO:0006352">
    <property type="term" value="P:DNA-templated transcription initiation"/>
    <property type="evidence" value="ECO:0007669"/>
    <property type="project" value="InterPro"/>
</dbReference>
<dbReference type="InterPro" id="IPR013325">
    <property type="entry name" value="RNA_pol_sigma_r2"/>
</dbReference>
<evidence type="ECO:0000256" key="4">
    <source>
        <dbReference type="ARBA" id="ARBA00023125"/>
    </source>
</evidence>
<dbReference type="Pfam" id="PF08281">
    <property type="entry name" value="Sigma70_r4_2"/>
    <property type="match status" value="1"/>
</dbReference>
<dbReference type="Gene3D" id="1.10.1740.10">
    <property type="match status" value="1"/>
</dbReference>
<dbReference type="InterPro" id="IPR007627">
    <property type="entry name" value="RNA_pol_sigma70_r2"/>
</dbReference>
<keyword evidence="5" id="KW-0804">Transcription</keyword>
<protein>
    <submittedName>
        <fullName evidence="8">RNA polymerase sigma-70 factor (ECF subfamily)</fullName>
    </submittedName>
</protein>